<dbReference type="RefSeq" id="WP_268061625.1">
    <property type="nucleotide sequence ID" value="NZ_JAPQFJ010000011.1"/>
</dbReference>
<evidence type="ECO:0000313" key="2">
    <source>
        <dbReference type="EMBL" id="MCY6959200.1"/>
    </source>
</evidence>
<protein>
    <submittedName>
        <fullName evidence="2">DUF5684 domain-containing protein</fullName>
    </submittedName>
</protein>
<name>A0ABT4DA64_9CLOT</name>
<sequence>MNIYRQYFFWGSSTIILTFVFTYLIQALVYYKIAEKAGLDNKWIAFIPILQFVIFFHVIDRSALYILFGLISFIPIVGPLVLFVLGIYWKVMFYRTFGLDNLLIILAVVIPFVDFIVELYIAFSDSVQYQDTNRFQVYK</sequence>
<feature type="transmembrane region" description="Helical" evidence="1">
    <location>
        <begin position="101"/>
        <end position="123"/>
    </location>
</feature>
<reference evidence="2" key="1">
    <citation type="submission" date="2022-12" db="EMBL/GenBank/DDBJ databases">
        <title>Clostridium sp. nov., isolated from industrial wastewater.</title>
        <authorList>
            <person name="Jiayan W."/>
        </authorList>
    </citation>
    <scope>NUCLEOTIDE SEQUENCE</scope>
    <source>
        <strain evidence="2">ZC22-4</strain>
    </source>
</reference>
<dbReference type="EMBL" id="JAPQFJ010000011">
    <property type="protein sequence ID" value="MCY6959200.1"/>
    <property type="molecule type" value="Genomic_DNA"/>
</dbReference>
<organism evidence="2 3">
    <name type="scientific">Clostridium brassicae</name>
    <dbReference type="NCBI Taxonomy" id="2999072"/>
    <lineage>
        <taxon>Bacteria</taxon>
        <taxon>Bacillati</taxon>
        <taxon>Bacillota</taxon>
        <taxon>Clostridia</taxon>
        <taxon>Eubacteriales</taxon>
        <taxon>Clostridiaceae</taxon>
        <taxon>Clostridium</taxon>
    </lineage>
</organism>
<keyword evidence="1" id="KW-0472">Membrane</keyword>
<proteinExistence type="predicted"/>
<evidence type="ECO:0000313" key="3">
    <source>
        <dbReference type="Proteomes" id="UP001144612"/>
    </source>
</evidence>
<feature type="transmembrane region" description="Helical" evidence="1">
    <location>
        <begin position="43"/>
        <end position="59"/>
    </location>
</feature>
<evidence type="ECO:0000256" key="1">
    <source>
        <dbReference type="SAM" id="Phobius"/>
    </source>
</evidence>
<feature type="transmembrane region" description="Helical" evidence="1">
    <location>
        <begin position="65"/>
        <end position="89"/>
    </location>
</feature>
<accession>A0ABT4DA64</accession>
<gene>
    <name evidence="2" type="ORF">OW729_11350</name>
</gene>
<comment type="caution">
    <text evidence="2">The sequence shown here is derived from an EMBL/GenBank/DDBJ whole genome shotgun (WGS) entry which is preliminary data.</text>
</comment>
<keyword evidence="3" id="KW-1185">Reference proteome</keyword>
<keyword evidence="1" id="KW-1133">Transmembrane helix</keyword>
<dbReference type="InterPro" id="IPR043739">
    <property type="entry name" value="DUF5684"/>
</dbReference>
<keyword evidence="1" id="KW-0812">Transmembrane</keyword>
<dbReference type="Pfam" id="PF18936">
    <property type="entry name" value="DUF5684"/>
    <property type="match status" value="1"/>
</dbReference>
<dbReference type="Proteomes" id="UP001144612">
    <property type="component" value="Unassembled WGS sequence"/>
</dbReference>
<feature type="transmembrane region" description="Helical" evidence="1">
    <location>
        <begin position="6"/>
        <end position="31"/>
    </location>
</feature>